<dbReference type="EMBL" id="BTCM01000004">
    <property type="protein sequence ID" value="GMK57205.1"/>
    <property type="molecule type" value="Genomic_DNA"/>
</dbReference>
<keyword evidence="2" id="KW-1185">Reference proteome</keyword>
<reference evidence="1" key="1">
    <citation type="journal article" date="2023" name="BMC Genomics">
        <title>Chromosome-level genome assemblies of Cutaneotrichosporon spp. (Trichosporonales, Basidiomycota) reveal imbalanced evolution between nucleotide sequences and chromosome synteny.</title>
        <authorList>
            <person name="Kobayashi Y."/>
            <person name="Kayamori A."/>
            <person name="Aoki K."/>
            <person name="Shiwa Y."/>
            <person name="Matsutani M."/>
            <person name="Fujita N."/>
            <person name="Sugita T."/>
            <person name="Iwasaki W."/>
            <person name="Tanaka N."/>
            <person name="Takashima M."/>
        </authorList>
    </citation>
    <scope>NUCLEOTIDE SEQUENCE</scope>
    <source>
        <strain evidence="1">HIS016</strain>
    </source>
</reference>
<accession>A0AAD3TVF5</accession>
<reference evidence="1" key="2">
    <citation type="submission" date="2023-06" db="EMBL/GenBank/DDBJ databases">
        <authorList>
            <person name="Kobayashi Y."/>
            <person name="Kayamori A."/>
            <person name="Aoki K."/>
            <person name="Shiwa Y."/>
            <person name="Fujita N."/>
            <person name="Sugita T."/>
            <person name="Iwasaki W."/>
            <person name="Tanaka N."/>
            <person name="Takashima M."/>
        </authorList>
    </citation>
    <scope>NUCLEOTIDE SEQUENCE</scope>
    <source>
        <strain evidence="1">HIS016</strain>
    </source>
</reference>
<comment type="caution">
    <text evidence="1">The sequence shown here is derived from an EMBL/GenBank/DDBJ whole genome shotgun (WGS) entry which is preliminary data.</text>
</comment>
<proteinExistence type="predicted"/>
<name>A0AAD3TVF5_9TREE</name>
<protein>
    <submittedName>
        <fullName evidence="1">Uncharacterized protein</fullName>
    </submittedName>
</protein>
<evidence type="ECO:0000313" key="1">
    <source>
        <dbReference type="EMBL" id="GMK57205.1"/>
    </source>
</evidence>
<sequence length="193" mass="22258">MSTVGFIIDGVRHGSLIGPQWFPDAGMTVWMFLTEMRDGDASRMADNLRSVQWLPDENTHFLRRPLDVLRDVRDGRCVLMPEHAWHEWDGAQRWAYFVDFDSMEYEIWRYGRFELSSGRASFRDLNWDGFCALRSWILGMEAGVLCTDDDLVAAGWAALGHGTKERQETVDADELARALESLKVQDAKERRLL</sequence>
<organism evidence="1 2">
    <name type="scientific">Cutaneotrichosporon spelunceum</name>
    <dbReference type="NCBI Taxonomy" id="1672016"/>
    <lineage>
        <taxon>Eukaryota</taxon>
        <taxon>Fungi</taxon>
        <taxon>Dikarya</taxon>
        <taxon>Basidiomycota</taxon>
        <taxon>Agaricomycotina</taxon>
        <taxon>Tremellomycetes</taxon>
        <taxon>Trichosporonales</taxon>
        <taxon>Trichosporonaceae</taxon>
        <taxon>Cutaneotrichosporon</taxon>
    </lineage>
</organism>
<dbReference type="AlphaFoldDB" id="A0AAD3TVF5"/>
<dbReference type="Proteomes" id="UP001222932">
    <property type="component" value="Unassembled WGS sequence"/>
</dbReference>
<gene>
    <name evidence="1" type="ORF">CspeluHIS016_0400390</name>
</gene>
<evidence type="ECO:0000313" key="2">
    <source>
        <dbReference type="Proteomes" id="UP001222932"/>
    </source>
</evidence>